<protein>
    <submittedName>
        <fullName evidence="7">YfcC family protein</fullName>
    </submittedName>
</protein>
<dbReference type="InterPro" id="IPR051679">
    <property type="entry name" value="DASS-Related_Transporters"/>
</dbReference>
<feature type="transmembrane region" description="Helical" evidence="6">
    <location>
        <begin position="356"/>
        <end position="376"/>
    </location>
</feature>
<dbReference type="RefSeq" id="WP_186938658.1">
    <property type="nucleotide sequence ID" value="NZ_JACOOA010000003.1"/>
</dbReference>
<feature type="transmembrane region" description="Helical" evidence="6">
    <location>
        <begin position="149"/>
        <end position="173"/>
    </location>
</feature>
<dbReference type="Proteomes" id="UP000622448">
    <property type="component" value="Unassembled WGS sequence"/>
</dbReference>
<feature type="transmembrane region" description="Helical" evidence="6">
    <location>
        <begin position="206"/>
        <end position="226"/>
    </location>
</feature>
<feature type="transmembrane region" description="Helical" evidence="6">
    <location>
        <begin position="396"/>
        <end position="416"/>
    </location>
</feature>
<keyword evidence="2" id="KW-1003">Cell membrane</keyword>
<dbReference type="PANTHER" id="PTHR43652">
    <property type="entry name" value="BASIC AMINO ACID ANTIPORTER YFCC-RELATED"/>
    <property type="match status" value="1"/>
</dbReference>
<dbReference type="InterPro" id="IPR018385">
    <property type="entry name" value="C4_dicarb_anaerob_car-like"/>
</dbReference>
<dbReference type="PANTHER" id="PTHR43652:SF6">
    <property type="entry name" value="ARGININE REPRESSOR"/>
    <property type="match status" value="1"/>
</dbReference>
<keyword evidence="4 6" id="KW-1133">Transmembrane helix</keyword>
<feature type="transmembrane region" description="Helical" evidence="6">
    <location>
        <begin position="326"/>
        <end position="344"/>
    </location>
</feature>
<feature type="transmembrane region" description="Helical" evidence="6">
    <location>
        <begin position="79"/>
        <end position="101"/>
    </location>
</feature>
<keyword evidence="3 6" id="KW-0812">Transmembrane</keyword>
<dbReference type="Pfam" id="PF03606">
    <property type="entry name" value="DcuC"/>
    <property type="match status" value="1"/>
</dbReference>
<comment type="subcellular location">
    <subcellularLocation>
        <location evidence="1">Cell membrane</location>
        <topology evidence="1">Multi-pass membrane protein</topology>
    </subcellularLocation>
</comment>
<feature type="transmembrane region" description="Helical" evidence="6">
    <location>
        <begin position="428"/>
        <end position="455"/>
    </location>
</feature>
<evidence type="ECO:0000256" key="5">
    <source>
        <dbReference type="ARBA" id="ARBA00023136"/>
    </source>
</evidence>
<organism evidence="7 8">
    <name type="scientific">Eggerthella hominis</name>
    <dbReference type="NCBI Taxonomy" id="2763043"/>
    <lineage>
        <taxon>Bacteria</taxon>
        <taxon>Bacillati</taxon>
        <taxon>Actinomycetota</taxon>
        <taxon>Coriobacteriia</taxon>
        <taxon>Eggerthellales</taxon>
        <taxon>Eggerthellaceae</taxon>
        <taxon>Eggerthella</taxon>
    </lineage>
</organism>
<evidence type="ECO:0000256" key="4">
    <source>
        <dbReference type="ARBA" id="ARBA00022989"/>
    </source>
</evidence>
<feature type="transmembrane region" description="Helical" evidence="6">
    <location>
        <begin position="483"/>
        <end position="503"/>
    </location>
</feature>
<evidence type="ECO:0000256" key="2">
    <source>
        <dbReference type="ARBA" id="ARBA00022475"/>
    </source>
</evidence>
<proteinExistence type="predicted"/>
<evidence type="ECO:0000256" key="1">
    <source>
        <dbReference type="ARBA" id="ARBA00004651"/>
    </source>
</evidence>
<feature type="transmembrane region" description="Helical" evidence="6">
    <location>
        <begin position="122"/>
        <end position="143"/>
    </location>
</feature>
<evidence type="ECO:0000313" key="7">
    <source>
        <dbReference type="EMBL" id="MBC5584207.1"/>
    </source>
</evidence>
<dbReference type="EMBL" id="JACOOA010000003">
    <property type="protein sequence ID" value="MBC5584207.1"/>
    <property type="molecule type" value="Genomic_DNA"/>
</dbReference>
<gene>
    <name evidence="7" type="ORF">H8S61_08365</name>
</gene>
<evidence type="ECO:0000256" key="3">
    <source>
        <dbReference type="ARBA" id="ARBA00022692"/>
    </source>
</evidence>
<name>A0ABR7BRG3_9ACTN</name>
<reference evidence="7 8" key="1">
    <citation type="submission" date="2020-08" db="EMBL/GenBank/DDBJ databases">
        <title>Genome public.</title>
        <authorList>
            <person name="Liu C."/>
            <person name="Sun Q."/>
        </authorList>
    </citation>
    <scope>NUCLEOTIDE SEQUENCE [LARGE SCALE GENOMIC DNA]</scope>
    <source>
        <strain evidence="7 8">NSJ-70</strain>
    </source>
</reference>
<sequence>MSDKEPKKGKKKFQMPNTYVILFGVICFIAVLSWFVPGGAYELNANGDAISGTYHIVESNPQGLWDVFMAPITGMLGSGAISGAISISLTILLFGSFLEMMEETGAVKTALKRITMKNQNNMHLLIGILVCIMAFFGTLEGAYEEGIVYFLMFVPVILALGLDTVVAVMIVVLGTQAGCLASTVNPFATGIASGIAGISAGDGMGMRVLMLVVFTALVIFIICRYADKIKAHPEKSVQFFRRKLDLEEFPVSTNEDLTLSGRQKGALAIFILTFAIMIVGLVPWTSINPDWTFFEDAVAWIGITPVLRELLGANITPFGSWYFPELSMLVMVMTLITGIVMRYNADKIIDTLIKGAAGLVSTAFVVPLARGIQVVMDGGQITPTILHMCESTLSSLPPVAFVIVALVCYFLIACLIPSSTGLAAATMGIMAALSQFAGVDVAIMVTIYCMALGLAKMISPTSIVVMTCTSAAHMSYGDWVKRAAPIVGFLFLVCCVFLTVAVML</sequence>
<comment type="caution">
    <text evidence="7">The sequence shown here is derived from an EMBL/GenBank/DDBJ whole genome shotgun (WGS) entry which is preliminary data.</text>
</comment>
<feature type="transmembrane region" description="Helical" evidence="6">
    <location>
        <begin position="180"/>
        <end position="200"/>
    </location>
</feature>
<accession>A0ABR7BRG3</accession>
<evidence type="ECO:0000313" key="8">
    <source>
        <dbReference type="Proteomes" id="UP000622448"/>
    </source>
</evidence>
<keyword evidence="5 6" id="KW-0472">Membrane</keyword>
<keyword evidence="8" id="KW-1185">Reference proteome</keyword>
<feature type="transmembrane region" description="Helical" evidence="6">
    <location>
        <begin position="265"/>
        <end position="284"/>
    </location>
</feature>
<evidence type="ECO:0000256" key="6">
    <source>
        <dbReference type="SAM" id="Phobius"/>
    </source>
</evidence>
<feature type="transmembrane region" description="Helical" evidence="6">
    <location>
        <begin position="20"/>
        <end position="36"/>
    </location>
</feature>